<accession>A5AVD3</accession>
<reference evidence="2" key="1">
    <citation type="journal article" date="2007" name="PLoS ONE">
        <title>The first genome sequence of an elite grapevine cultivar (Pinot noir Vitis vinifera L.): coping with a highly heterozygous genome.</title>
        <authorList>
            <person name="Velasco R."/>
            <person name="Zharkikh A."/>
            <person name="Troggio M."/>
            <person name="Cartwright D.A."/>
            <person name="Cestaro A."/>
            <person name="Pruss D."/>
            <person name="Pindo M."/>
            <person name="FitzGerald L.M."/>
            <person name="Vezzulli S."/>
            <person name="Reid J."/>
            <person name="Malacarne G."/>
            <person name="Iliev D."/>
            <person name="Coppola G."/>
            <person name="Wardell B."/>
            <person name="Micheletti D."/>
            <person name="Macalma T."/>
            <person name="Facci M."/>
            <person name="Mitchell J.T."/>
            <person name="Perazzolli M."/>
            <person name="Eldredge G."/>
            <person name="Gatto P."/>
            <person name="Oyzerski R."/>
            <person name="Moretto M."/>
            <person name="Gutin N."/>
            <person name="Stefanini M."/>
            <person name="Chen Y."/>
            <person name="Segala C."/>
            <person name="Davenport C."/>
            <person name="Dematte L."/>
            <person name="Mraz A."/>
            <person name="Battilana J."/>
            <person name="Stormo K."/>
            <person name="Costa F."/>
            <person name="Tao Q."/>
            <person name="Si-Ammour A."/>
            <person name="Harkins T."/>
            <person name="Lackey A."/>
            <person name="Perbost C."/>
            <person name="Taillon B."/>
            <person name="Stella A."/>
            <person name="Solovyev V."/>
            <person name="Fawcett J.A."/>
            <person name="Sterck L."/>
            <person name="Vandepoele K."/>
            <person name="Grando S.M."/>
            <person name="Toppo S."/>
            <person name="Moser C."/>
            <person name="Lanchbury J."/>
            <person name="Bogden R."/>
            <person name="Skolnick M."/>
            <person name="Sgaramella V."/>
            <person name="Bhatnagar S.K."/>
            <person name="Fontana P."/>
            <person name="Gutin A."/>
            <person name="Van de Peer Y."/>
            <person name="Salamini F."/>
            <person name="Viola R."/>
        </authorList>
    </citation>
    <scope>NUCLEOTIDE SEQUENCE</scope>
</reference>
<evidence type="ECO:0000256" key="1">
    <source>
        <dbReference type="SAM" id="Phobius"/>
    </source>
</evidence>
<organism evidence="2">
    <name type="scientific">Vitis vinifera</name>
    <name type="common">Grape</name>
    <dbReference type="NCBI Taxonomy" id="29760"/>
    <lineage>
        <taxon>Eukaryota</taxon>
        <taxon>Viridiplantae</taxon>
        <taxon>Streptophyta</taxon>
        <taxon>Embryophyta</taxon>
        <taxon>Tracheophyta</taxon>
        <taxon>Spermatophyta</taxon>
        <taxon>Magnoliopsida</taxon>
        <taxon>eudicotyledons</taxon>
        <taxon>Gunneridae</taxon>
        <taxon>Pentapetalae</taxon>
        <taxon>rosids</taxon>
        <taxon>Vitales</taxon>
        <taxon>Vitaceae</taxon>
        <taxon>Viteae</taxon>
        <taxon>Vitis</taxon>
    </lineage>
</organism>
<proteinExistence type="predicted"/>
<protein>
    <submittedName>
        <fullName evidence="2">Uncharacterized protein</fullName>
    </submittedName>
</protein>
<name>A5AVD3_VITVI</name>
<keyword evidence="1" id="KW-0812">Transmembrane</keyword>
<dbReference type="EMBL" id="AM436968">
    <property type="protein sequence ID" value="CAN73825.1"/>
    <property type="molecule type" value="Genomic_DNA"/>
</dbReference>
<keyword evidence="1" id="KW-0472">Membrane</keyword>
<sequence length="153" mass="16936">MDVTHQMGHILRNEKGNMTQKKQVKDSGIPFYGIEVCEKSSRVRGSGYLLGRYDVETGVVAAIRQHPKNAAAVSGDRRNWFSYRLGVEEDGDENKVATAVAAAMLSLRSSVVVPTAMVLMLMLALSALEVPISKTETMGKCLIFGRMQEWRMN</sequence>
<feature type="transmembrane region" description="Helical" evidence="1">
    <location>
        <begin position="111"/>
        <end position="130"/>
    </location>
</feature>
<evidence type="ECO:0000313" key="2">
    <source>
        <dbReference type="EMBL" id="CAN73825.1"/>
    </source>
</evidence>
<gene>
    <name evidence="2" type="ORF">VITISV_041632</name>
</gene>
<keyword evidence="1" id="KW-1133">Transmembrane helix</keyword>
<dbReference type="AlphaFoldDB" id="A5AVD3"/>